<evidence type="ECO:0000313" key="4">
    <source>
        <dbReference type="Proteomes" id="UP000195755"/>
    </source>
</evidence>
<dbReference type="Pfam" id="PF00975">
    <property type="entry name" value="Thioesterase"/>
    <property type="match status" value="1"/>
</dbReference>
<dbReference type="PANTHER" id="PTHR11487">
    <property type="entry name" value="THIOESTERASE"/>
    <property type="match status" value="1"/>
</dbReference>
<dbReference type="InterPro" id="IPR001031">
    <property type="entry name" value="Thioesterase"/>
</dbReference>
<dbReference type="OrthoDB" id="4120859at2"/>
<evidence type="ECO:0000313" key="3">
    <source>
        <dbReference type="EMBL" id="ARZ71599.1"/>
    </source>
</evidence>
<dbReference type="GO" id="GO:0008610">
    <property type="term" value="P:lipid biosynthetic process"/>
    <property type="evidence" value="ECO:0007669"/>
    <property type="project" value="TreeGrafter"/>
</dbReference>
<comment type="similarity">
    <text evidence="1">Belongs to the thioesterase family.</text>
</comment>
<dbReference type="PANTHER" id="PTHR11487:SF0">
    <property type="entry name" value="S-ACYL FATTY ACID SYNTHASE THIOESTERASE, MEDIUM CHAIN"/>
    <property type="match status" value="1"/>
</dbReference>
<sequence>MRALGDGLLWDLSPEGAGAGADLAVLLLPGLGGGARDFALWPRHLAPPIRVLAARYPGRDPASPAAGAAASRDLLGTALAERLAHHVQEPLVVFGHSLGAAVGYETAWQLARRRRPALALHVSAALPPPDYASLDLGARAMDDAALAGLARALAVPLPREDRPGDRRAALRALRHDLALVDAYDYGPSPRPLDYPVTVWSARDDAIIPAAAAGRWQAMARHPLTHRALPVEHHHLSHPAAVTAITEALRGLLA</sequence>
<dbReference type="InterPro" id="IPR029058">
    <property type="entry name" value="AB_hydrolase_fold"/>
</dbReference>
<evidence type="ECO:0000256" key="1">
    <source>
        <dbReference type="ARBA" id="ARBA00007169"/>
    </source>
</evidence>
<dbReference type="SUPFAM" id="SSF53474">
    <property type="entry name" value="alpha/beta-Hydrolases"/>
    <property type="match status" value="1"/>
</dbReference>
<feature type="domain" description="Thioesterase" evidence="2">
    <location>
        <begin position="25"/>
        <end position="248"/>
    </location>
</feature>
<accession>A0A1Z2LBA8</accession>
<dbReference type="Proteomes" id="UP000195755">
    <property type="component" value="Chromosome"/>
</dbReference>
<protein>
    <recommendedName>
        <fullName evidence="2">Thioesterase domain-containing protein</fullName>
    </recommendedName>
</protein>
<proteinExistence type="inferred from homology"/>
<evidence type="ECO:0000259" key="2">
    <source>
        <dbReference type="Pfam" id="PF00975"/>
    </source>
</evidence>
<dbReference type="InterPro" id="IPR012223">
    <property type="entry name" value="TEII"/>
</dbReference>
<gene>
    <name evidence="3" type="ORF">SMD11_6023</name>
</gene>
<reference evidence="3 4" key="1">
    <citation type="submission" date="2017-06" db="EMBL/GenBank/DDBJ databases">
        <title>Streptomyces albireticuli Genome sequencing and assembly.</title>
        <authorList>
            <person name="Wang Y."/>
            <person name="Du B."/>
            <person name="Ding Y."/>
            <person name="Liu H."/>
            <person name="Hou Q."/>
            <person name="Liu K."/>
            <person name="Yao L."/>
            <person name="Wang C."/>
        </authorList>
    </citation>
    <scope>NUCLEOTIDE SEQUENCE [LARGE SCALE GENOMIC DNA]</scope>
    <source>
        <strain evidence="3 4">MDJK11</strain>
    </source>
</reference>
<dbReference type="RefSeq" id="WP_087929376.1">
    <property type="nucleotide sequence ID" value="NZ_CP021744.1"/>
</dbReference>
<dbReference type="AlphaFoldDB" id="A0A1Z2LBA8"/>
<dbReference type="Gene3D" id="3.40.50.1820">
    <property type="entry name" value="alpha/beta hydrolase"/>
    <property type="match status" value="1"/>
</dbReference>
<dbReference type="EMBL" id="CP021744">
    <property type="protein sequence ID" value="ARZ71599.1"/>
    <property type="molecule type" value="Genomic_DNA"/>
</dbReference>
<organism evidence="3 4">
    <name type="scientific">Streptomyces albireticuli</name>
    <dbReference type="NCBI Taxonomy" id="1940"/>
    <lineage>
        <taxon>Bacteria</taxon>
        <taxon>Bacillati</taxon>
        <taxon>Actinomycetota</taxon>
        <taxon>Actinomycetes</taxon>
        <taxon>Kitasatosporales</taxon>
        <taxon>Streptomycetaceae</taxon>
        <taxon>Streptomyces</taxon>
    </lineage>
</organism>
<dbReference type="KEGG" id="salj:SMD11_6023"/>
<name>A0A1Z2LBA8_9ACTN</name>